<dbReference type="GO" id="GO:0005886">
    <property type="term" value="C:plasma membrane"/>
    <property type="evidence" value="ECO:0007669"/>
    <property type="project" value="TreeGrafter"/>
</dbReference>
<feature type="domain" description="G-protein coupled receptors family 2 profile 2" evidence="10">
    <location>
        <begin position="399"/>
        <end position="640"/>
    </location>
</feature>
<comment type="similarity">
    <text evidence="2">Belongs to the G-protein coupled receptor 2 family. Adhesion G-protein coupled receptor (ADGR) subfamily.</text>
</comment>
<comment type="caution">
    <text evidence="11">The sequence shown here is derived from an EMBL/GenBank/DDBJ whole genome shotgun (WGS) entry which is preliminary data.</text>
</comment>
<protein>
    <recommendedName>
        <fullName evidence="10">G-protein coupled receptors family 2 profile 2 domain-containing protein</fullName>
    </recommendedName>
</protein>
<dbReference type="PRINTS" id="PR00249">
    <property type="entry name" value="GPCRSECRETIN"/>
</dbReference>
<evidence type="ECO:0000256" key="7">
    <source>
        <dbReference type="ARBA" id="ARBA00023157"/>
    </source>
</evidence>
<dbReference type="Pfam" id="PF01825">
    <property type="entry name" value="GPS"/>
    <property type="match status" value="2"/>
</dbReference>
<dbReference type="GO" id="GO:0004930">
    <property type="term" value="F:G protein-coupled receptor activity"/>
    <property type="evidence" value="ECO:0007669"/>
    <property type="project" value="InterPro"/>
</dbReference>
<dbReference type="FunFam" id="1.20.1070.10:FF:000058">
    <property type="entry name" value="Adhesion G protein-coupled receptor F5"/>
    <property type="match status" value="1"/>
</dbReference>
<name>A0A3M6V6I7_POCDA</name>
<feature type="transmembrane region" description="Helical" evidence="9">
    <location>
        <begin position="313"/>
        <end position="336"/>
    </location>
</feature>
<keyword evidence="12" id="KW-1185">Reference proteome</keyword>
<dbReference type="SUPFAM" id="SSF81321">
    <property type="entry name" value="Family A G protein-coupled receptor-like"/>
    <property type="match status" value="1"/>
</dbReference>
<keyword evidence="8" id="KW-0325">Glycoprotein</keyword>
<dbReference type="SMART" id="SM00303">
    <property type="entry name" value="GPS"/>
    <property type="match status" value="2"/>
</dbReference>
<evidence type="ECO:0000256" key="9">
    <source>
        <dbReference type="SAM" id="Phobius"/>
    </source>
</evidence>
<dbReference type="InterPro" id="IPR000832">
    <property type="entry name" value="GPCR_2_secretin-like"/>
</dbReference>
<dbReference type="Pfam" id="PF00002">
    <property type="entry name" value="7tm_2"/>
    <property type="match status" value="1"/>
</dbReference>
<dbReference type="Proteomes" id="UP000275408">
    <property type="component" value="Unassembled WGS sequence"/>
</dbReference>
<feature type="transmembrane region" description="Helical" evidence="9">
    <location>
        <begin position="401"/>
        <end position="424"/>
    </location>
</feature>
<accession>A0A3M6V6I7</accession>
<dbReference type="InterPro" id="IPR046338">
    <property type="entry name" value="GAIN_dom_sf"/>
</dbReference>
<feature type="transmembrane region" description="Helical" evidence="9">
    <location>
        <begin position="507"/>
        <end position="527"/>
    </location>
</feature>
<evidence type="ECO:0000313" key="12">
    <source>
        <dbReference type="Proteomes" id="UP000275408"/>
    </source>
</evidence>
<evidence type="ECO:0000256" key="5">
    <source>
        <dbReference type="ARBA" id="ARBA00022989"/>
    </source>
</evidence>
<dbReference type="Gene3D" id="1.20.1070.10">
    <property type="entry name" value="Rhodopsin 7-helix transmembrane proteins"/>
    <property type="match status" value="1"/>
</dbReference>
<keyword evidence="6 9" id="KW-0472">Membrane</keyword>
<dbReference type="PANTHER" id="PTHR12011">
    <property type="entry name" value="ADHESION G-PROTEIN COUPLED RECEPTOR"/>
    <property type="match status" value="1"/>
</dbReference>
<keyword evidence="7" id="KW-1015">Disulfide bond</keyword>
<feature type="transmembrane region" description="Helical" evidence="9">
    <location>
        <begin position="468"/>
        <end position="495"/>
    </location>
</feature>
<dbReference type="Gene3D" id="2.60.220.50">
    <property type="match status" value="2"/>
</dbReference>
<reference evidence="11 12" key="1">
    <citation type="journal article" date="2018" name="Sci. Rep.">
        <title>Comparative analysis of the Pocillopora damicornis genome highlights role of immune system in coral evolution.</title>
        <authorList>
            <person name="Cunning R."/>
            <person name="Bay R.A."/>
            <person name="Gillette P."/>
            <person name="Baker A.C."/>
            <person name="Traylor-Knowles N."/>
        </authorList>
    </citation>
    <scope>NUCLEOTIDE SEQUENCE [LARGE SCALE GENOMIC DNA]</scope>
    <source>
        <strain evidence="11">RSMAS</strain>
        <tissue evidence="11">Whole animal</tissue>
    </source>
</reference>
<dbReference type="OrthoDB" id="10037534at2759"/>
<dbReference type="GO" id="GO:0007166">
    <property type="term" value="P:cell surface receptor signaling pathway"/>
    <property type="evidence" value="ECO:0007669"/>
    <property type="project" value="InterPro"/>
</dbReference>
<evidence type="ECO:0000256" key="2">
    <source>
        <dbReference type="ARBA" id="ARBA00007343"/>
    </source>
</evidence>
<evidence type="ECO:0000256" key="1">
    <source>
        <dbReference type="ARBA" id="ARBA00004141"/>
    </source>
</evidence>
<dbReference type="AlphaFoldDB" id="A0A3M6V6I7"/>
<comment type="subcellular location">
    <subcellularLocation>
        <location evidence="1">Membrane</location>
        <topology evidence="1">Multi-pass membrane protein</topology>
    </subcellularLocation>
</comment>
<keyword evidence="5 9" id="KW-1133">Transmembrane helix</keyword>
<dbReference type="PANTHER" id="PTHR12011:SF347">
    <property type="entry name" value="FI21270P1-RELATED"/>
    <property type="match status" value="1"/>
</dbReference>
<keyword evidence="3 9" id="KW-0812">Transmembrane</keyword>
<proteinExistence type="inferred from homology"/>
<dbReference type="InterPro" id="IPR000203">
    <property type="entry name" value="GPS"/>
</dbReference>
<dbReference type="PROSITE" id="PS00650">
    <property type="entry name" value="G_PROTEIN_RECEP_F2_2"/>
    <property type="match status" value="1"/>
</dbReference>
<dbReference type="PROSITE" id="PS50261">
    <property type="entry name" value="G_PROTEIN_RECEP_F2_4"/>
    <property type="match status" value="1"/>
</dbReference>
<dbReference type="EMBL" id="RCHS01000005">
    <property type="protein sequence ID" value="RMX61566.1"/>
    <property type="molecule type" value="Genomic_DNA"/>
</dbReference>
<feature type="transmembrane region" description="Helical" evidence="9">
    <location>
        <begin position="547"/>
        <end position="569"/>
    </location>
</feature>
<evidence type="ECO:0000313" key="11">
    <source>
        <dbReference type="EMBL" id="RMX61566.1"/>
    </source>
</evidence>
<organism evidence="11 12">
    <name type="scientific">Pocillopora damicornis</name>
    <name type="common">Cauliflower coral</name>
    <name type="synonym">Millepora damicornis</name>
    <dbReference type="NCBI Taxonomy" id="46731"/>
    <lineage>
        <taxon>Eukaryota</taxon>
        <taxon>Metazoa</taxon>
        <taxon>Cnidaria</taxon>
        <taxon>Anthozoa</taxon>
        <taxon>Hexacorallia</taxon>
        <taxon>Scleractinia</taxon>
        <taxon>Astrocoeniina</taxon>
        <taxon>Pocilloporidae</taxon>
        <taxon>Pocillopora</taxon>
    </lineage>
</organism>
<dbReference type="InterPro" id="IPR017981">
    <property type="entry name" value="GPCR_2-like_7TM"/>
</dbReference>
<evidence type="ECO:0000259" key="10">
    <source>
        <dbReference type="PROSITE" id="PS50261"/>
    </source>
</evidence>
<dbReference type="STRING" id="46731.A0A3M6V6I7"/>
<gene>
    <name evidence="11" type="ORF">pdam_00020431</name>
</gene>
<evidence type="ECO:0000256" key="6">
    <source>
        <dbReference type="ARBA" id="ARBA00023136"/>
    </source>
</evidence>
<feature type="transmembrane region" description="Helical" evidence="9">
    <location>
        <begin position="616"/>
        <end position="638"/>
    </location>
</feature>
<evidence type="ECO:0000256" key="4">
    <source>
        <dbReference type="ARBA" id="ARBA00022729"/>
    </source>
</evidence>
<dbReference type="InterPro" id="IPR017983">
    <property type="entry name" value="GPCR_2_secretin-like_CS"/>
</dbReference>
<keyword evidence="4" id="KW-0732">Signal</keyword>
<evidence type="ECO:0000256" key="8">
    <source>
        <dbReference type="ARBA" id="ARBA00023180"/>
    </source>
</evidence>
<sequence length="699" mass="78192">MSLIYVQVSNADGHCSYPNDTLAPSELNYSDCQRHLDKMRQFWHRMECGNETPTSIDKTCCRSWCRQLASLFSQTSSWRDRCFKMWGCRENEKARMPFSIILTNTTDSSYLGRIKVEQCLTLNFPAIKLTPSSEFSNKKLVDTILKEVTNSSGNKVTQEEMERTFLTVTDLEEFIGNYAQNHLNQTVPKIDIRGEHADILVRKIFHENETRVELEDDKGENYVSVLVTGLDNGSVVLCVIYKDLHEVFLTGQTDSAPVTKISWSGQGCLLTSKNECYTECSCNHLTHFAVLMQSDWGTSINFISKTDETALEILTYVGLSFSLVGITLTIISYAVLTMRRREAACFGILQKTGQGCLLTSRNQSHTECSCNHLTHFAVLMQFDRGTSGIVLTKTDEKALEILTYVGLSFSLVGISLTIISYAVLTDMSGPLSQIRVSLVASLGAGQIIFLTGSGAVENKSACVTVAAFVQYFLMAAFCWMLIEGVYLYLFVVKVYNIDDKMKVSHGFSWGLPAVVVSISLGIAAGTGPGIKSYISANFCWMSSSNGMIWIFVVFVVLIELLNTLILVRVIKEMKNMQHAKDKISEQMRLGVRACVLMIPLLGITWLFGLLSPMHKAFAYIFTIFNSTQGFLIFLLHCVKNSKIRSRFKRRITGATLTAAEIRGIKRAAQVNEVINVILPRKINVQPRNNRESGLEISEI</sequence>
<feature type="transmembrane region" description="Helical" evidence="9">
    <location>
        <begin position="589"/>
        <end position="610"/>
    </location>
</feature>
<evidence type="ECO:0000256" key="3">
    <source>
        <dbReference type="ARBA" id="ARBA00022692"/>
    </source>
</evidence>